<evidence type="ECO:0000313" key="2">
    <source>
        <dbReference type="Proteomes" id="UP000184080"/>
    </source>
</evidence>
<proteinExistence type="predicted"/>
<reference evidence="1 2" key="1">
    <citation type="submission" date="2016-11" db="EMBL/GenBank/DDBJ databases">
        <authorList>
            <person name="Jaros S."/>
            <person name="Januszkiewicz K."/>
            <person name="Wedrychowicz H."/>
        </authorList>
    </citation>
    <scope>NUCLEOTIDE SEQUENCE [LARGE SCALE GENOMIC DNA]</scope>
    <source>
        <strain evidence="1 2">DSM 21864</strain>
    </source>
</reference>
<evidence type="ECO:0000313" key="1">
    <source>
        <dbReference type="EMBL" id="SHJ42079.1"/>
    </source>
</evidence>
<dbReference type="STRING" id="1121298.SAMN05444401_2960"/>
<dbReference type="EMBL" id="FQZO01000005">
    <property type="protein sequence ID" value="SHJ42079.1"/>
    <property type="molecule type" value="Genomic_DNA"/>
</dbReference>
<organism evidence="1 2">
    <name type="scientific">Clostridium amylolyticum</name>
    <dbReference type="NCBI Taxonomy" id="1121298"/>
    <lineage>
        <taxon>Bacteria</taxon>
        <taxon>Bacillati</taxon>
        <taxon>Bacillota</taxon>
        <taxon>Clostridia</taxon>
        <taxon>Eubacteriales</taxon>
        <taxon>Clostridiaceae</taxon>
        <taxon>Clostridium</taxon>
    </lineage>
</organism>
<dbReference type="OrthoDB" id="1914848at2"/>
<keyword evidence="2" id="KW-1185">Reference proteome</keyword>
<dbReference type="RefSeq" id="WP_073008259.1">
    <property type="nucleotide sequence ID" value="NZ_FQZO01000005.1"/>
</dbReference>
<gene>
    <name evidence="1" type="ORF">SAMN05444401_2960</name>
</gene>
<dbReference type="Proteomes" id="UP000184080">
    <property type="component" value="Unassembled WGS sequence"/>
</dbReference>
<accession>A0A1M6J5Z5</accession>
<evidence type="ECO:0008006" key="3">
    <source>
        <dbReference type="Google" id="ProtNLM"/>
    </source>
</evidence>
<name>A0A1M6J5Z5_9CLOT</name>
<sequence>MDKILLEVYLPAENKSYDVYIPLKSKLYEITALLSNTFTDLSQGYFIGNTDTLICDKVTGVIFNINMSAEELGLMNGSKLMLI</sequence>
<dbReference type="AlphaFoldDB" id="A0A1M6J5Z5"/>
<protein>
    <recommendedName>
        <fullName evidence="3">Methyltransferase</fullName>
    </recommendedName>
</protein>